<evidence type="ECO:0000313" key="2">
    <source>
        <dbReference type="EMBL" id="OXM63521.1"/>
    </source>
</evidence>
<proteinExistence type="predicted"/>
<sequence>MGKFVEGGGAVTGDEITAEEILAELKGFFATATAGNTPGPDEDYFALGLVNSLLALELVAHVERRFGIEVGVEDLDLDNFRTMNRVAGFVRRKRSAGIP</sequence>
<dbReference type="Pfam" id="PF00550">
    <property type="entry name" value="PP-binding"/>
    <property type="match status" value="1"/>
</dbReference>
<gene>
    <name evidence="2" type="ORF">CF165_30425</name>
</gene>
<name>A0A229SXY0_9PSEU</name>
<organism evidence="2 3">
    <name type="scientific">Amycolatopsis vastitatis</name>
    <dbReference type="NCBI Taxonomy" id="1905142"/>
    <lineage>
        <taxon>Bacteria</taxon>
        <taxon>Bacillati</taxon>
        <taxon>Actinomycetota</taxon>
        <taxon>Actinomycetes</taxon>
        <taxon>Pseudonocardiales</taxon>
        <taxon>Pseudonocardiaceae</taxon>
        <taxon>Amycolatopsis</taxon>
    </lineage>
</organism>
<dbReference type="Gene3D" id="1.10.1200.10">
    <property type="entry name" value="ACP-like"/>
    <property type="match status" value="1"/>
</dbReference>
<evidence type="ECO:0000259" key="1">
    <source>
        <dbReference type="PROSITE" id="PS50075"/>
    </source>
</evidence>
<dbReference type="AlphaFoldDB" id="A0A229SXY0"/>
<protein>
    <recommendedName>
        <fullName evidence="1">Carrier domain-containing protein</fullName>
    </recommendedName>
</protein>
<dbReference type="Proteomes" id="UP000215199">
    <property type="component" value="Unassembled WGS sequence"/>
</dbReference>
<dbReference type="InterPro" id="IPR036736">
    <property type="entry name" value="ACP-like_sf"/>
</dbReference>
<keyword evidence="3" id="KW-1185">Reference proteome</keyword>
<feature type="domain" description="Carrier" evidence="1">
    <location>
        <begin position="16"/>
        <end position="94"/>
    </location>
</feature>
<evidence type="ECO:0000313" key="3">
    <source>
        <dbReference type="Proteomes" id="UP000215199"/>
    </source>
</evidence>
<dbReference type="InterPro" id="IPR009081">
    <property type="entry name" value="PP-bd_ACP"/>
</dbReference>
<dbReference type="EMBL" id="NMUL01000033">
    <property type="protein sequence ID" value="OXM63521.1"/>
    <property type="molecule type" value="Genomic_DNA"/>
</dbReference>
<dbReference type="PROSITE" id="PS50075">
    <property type="entry name" value="CARRIER"/>
    <property type="match status" value="1"/>
</dbReference>
<accession>A0A229SXY0</accession>
<comment type="caution">
    <text evidence="2">The sequence shown here is derived from an EMBL/GenBank/DDBJ whole genome shotgun (WGS) entry which is preliminary data.</text>
</comment>
<dbReference type="OrthoDB" id="677810at2"/>
<dbReference type="SUPFAM" id="SSF47336">
    <property type="entry name" value="ACP-like"/>
    <property type="match status" value="1"/>
</dbReference>
<reference evidence="3" key="1">
    <citation type="submission" date="2017-07" db="EMBL/GenBank/DDBJ databases">
        <title>Comparative genome mining reveals phylogenetic distribution patterns of secondary metabolites in Amycolatopsis.</title>
        <authorList>
            <person name="Adamek M."/>
            <person name="Alanjary M."/>
            <person name="Sales-Ortells H."/>
            <person name="Goodfellow M."/>
            <person name="Bull A.T."/>
            <person name="Kalinowski J."/>
            <person name="Ziemert N."/>
        </authorList>
    </citation>
    <scope>NUCLEOTIDE SEQUENCE [LARGE SCALE GENOMIC DNA]</scope>
    <source>
        <strain evidence="3">H5</strain>
    </source>
</reference>